<dbReference type="InterPro" id="IPR000835">
    <property type="entry name" value="HTH_MarR-typ"/>
</dbReference>
<protein>
    <submittedName>
        <fullName evidence="5">MarR family transcriptional regulator</fullName>
    </submittedName>
</protein>
<dbReference type="SUPFAM" id="SSF46785">
    <property type="entry name" value="Winged helix' DNA-binding domain"/>
    <property type="match status" value="1"/>
</dbReference>
<dbReference type="InterPro" id="IPR036390">
    <property type="entry name" value="WH_DNA-bd_sf"/>
</dbReference>
<evidence type="ECO:0000256" key="2">
    <source>
        <dbReference type="ARBA" id="ARBA00023125"/>
    </source>
</evidence>
<dbReference type="Proteomes" id="UP000204391">
    <property type="component" value="Chromosome"/>
</dbReference>
<evidence type="ECO:0000313" key="5">
    <source>
        <dbReference type="EMBL" id="ASN03731.1"/>
    </source>
</evidence>
<dbReference type="PANTHER" id="PTHR42756:SF1">
    <property type="entry name" value="TRANSCRIPTIONAL REPRESSOR OF EMRAB OPERON"/>
    <property type="match status" value="1"/>
</dbReference>
<evidence type="ECO:0000256" key="1">
    <source>
        <dbReference type="ARBA" id="ARBA00023015"/>
    </source>
</evidence>
<dbReference type="KEGG" id="vne:CFK40_01300"/>
<dbReference type="Gene3D" id="1.10.10.10">
    <property type="entry name" value="Winged helix-like DNA-binding domain superfamily/Winged helix DNA-binding domain"/>
    <property type="match status" value="1"/>
</dbReference>
<name>A0A221M7X6_9BACI</name>
<evidence type="ECO:0000313" key="6">
    <source>
        <dbReference type="Proteomes" id="UP000204391"/>
    </source>
</evidence>
<keyword evidence="2" id="KW-0238">DNA-binding</keyword>
<dbReference type="AlphaFoldDB" id="A0A221M7X6"/>
<dbReference type="InterPro" id="IPR036388">
    <property type="entry name" value="WH-like_DNA-bd_sf"/>
</dbReference>
<reference evidence="5 6" key="1">
    <citation type="journal article" date="2003" name="Int. J. Syst. Evol. Microbiol.">
        <title>Virgibacillus carmonensis sp. nov., Virgibacillus necropolis sp. nov. and Virgibacillus picturae sp. nov., three novel species isolated from deteriorated mural paintings, transfer of the species of the genus salibacillus to Virgibacillus, as Virgibacillus marismortui comb. nov. and Virgibacillus salexigens comb. nov., and emended description of the genus Virgibacillus.</title>
        <authorList>
            <person name="Heyrman J."/>
            <person name="Logan N.A."/>
            <person name="Busse H.J."/>
            <person name="Balcaen A."/>
            <person name="Lebbe L."/>
            <person name="Rodriguez-Diaz M."/>
            <person name="Swings J."/>
            <person name="De Vos P."/>
        </authorList>
    </citation>
    <scope>NUCLEOTIDE SEQUENCE [LARGE SCALE GENOMIC DNA]</scope>
    <source>
        <strain evidence="5 6">LMG 19488</strain>
    </source>
</reference>
<dbReference type="PANTHER" id="PTHR42756">
    <property type="entry name" value="TRANSCRIPTIONAL REGULATOR, MARR"/>
    <property type="match status" value="1"/>
</dbReference>
<organism evidence="5 6">
    <name type="scientific">Virgibacillus necropolis</name>
    <dbReference type="NCBI Taxonomy" id="163877"/>
    <lineage>
        <taxon>Bacteria</taxon>
        <taxon>Bacillati</taxon>
        <taxon>Bacillota</taxon>
        <taxon>Bacilli</taxon>
        <taxon>Bacillales</taxon>
        <taxon>Bacillaceae</taxon>
        <taxon>Virgibacillus</taxon>
    </lineage>
</organism>
<keyword evidence="6" id="KW-1185">Reference proteome</keyword>
<dbReference type="GO" id="GO:0003700">
    <property type="term" value="F:DNA-binding transcription factor activity"/>
    <property type="evidence" value="ECO:0007669"/>
    <property type="project" value="InterPro"/>
</dbReference>
<evidence type="ECO:0000256" key="3">
    <source>
        <dbReference type="ARBA" id="ARBA00023163"/>
    </source>
</evidence>
<dbReference type="PRINTS" id="PR00598">
    <property type="entry name" value="HTHMARR"/>
</dbReference>
<keyword evidence="3" id="KW-0804">Transcription</keyword>
<dbReference type="RefSeq" id="WP_089530303.1">
    <property type="nucleotide sequence ID" value="NZ_CP022437.1"/>
</dbReference>
<sequence>MDELNNRNLLHLLNQQTRVLAKEVNNRLSDHGLYSSQWSIIFCIERFGPMTQTAIWKYLNVEAPTVTRTLSRMEKSGWIVREQGNDKRERVIELTKEAKQKFMSIRQTMDKFEEEVLKGLSSDDKAQLHFLLTKLGPSGENA</sequence>
<proteinExistence type="predicted"/>
<dbReference type="PROSITE" id="PS50995">
    <property type="entry name" value="HTH_MARR_2"/>
    <property type="match status" value="1"/>
</dbReference>
<dbReference type="OrthoDB" id="1904211at2"/>
<dbReference type="SMART" id="SM00347">
    <property type="entry name" value="HTH_MARR"/>
    <property type="match status" value="1"/>
</dbReference>
<feature type="domain" description="HTH marR-type" evidence="4">
    <location>
        <begin position="6"/>
        <end position="137"/>
    </location>
</feature>
<evidence type="ECO:0000259" key="4">
    <source>
        <dbReference type="PROSITE" id="PS50995"/>
    </source>
</evidence>
<accession>A0A221M7X6</accession>
<gene>
    <name evidence="5" type="ORF">CFK40_01300</name>
</gene>
<keyword evidence="1" id="KW-0805">Transcription regulation</keyword>
<dbReference type="EMBL" id="CP022437">
    <property type="protein sequence ID" value="ASN03731.1"/>
    <property type="molecule type" value="Genomic_DNA"/>
</dbReference>
<dbReference type="Pfam" id="PF01047">
    <property type="entry name" value="MarR"/>
    <property type="match status" value="1"/>
</dbReference>
<dbReference type="GO" id="GO:0003677">
    <property type="term" value="F:DNA binding"/>
    <property type="evidence" value="ECO:0007669"/>
    <property type="project" value="UniProtKB-KW"/>
</dbReference>